<dbReference type="EMBL" id="NEVP01000010">
    <property type="protein sequence ID" value="OZI48133.1"/>
    <property type="molecule type" value="Genomic_DNA"/>
</dbReference>
<dbReference type="AlphaFoldDB" id="A0A261THN0"/>
<dbReference type="Proteomes" id="UP000216913">
    <property type="component" value="Unassembled WGS sequence"/>
</dbReference>
<accession>A0A261THN0</accession>
<evidence type="ECO:0000313" key="1">
    <source>
        <dbReference type="EMBL" id="OZI48133.1"/>
    </source>
</evidence>
<keyword evidence="2" id="KW-1185">Reference proteome</keyword>
<name>A0A261THN0_9BORD</name>
<sequence length="299" mass="33010">MHACARCARDTVMAPLLRHLPYRLLLAGARAIDVVPQHRRDARRRAAFAGLNLHQAAGRARAGAGHARLWRHKIVLEAALYFRNRTLIQELEDCARQLAEALRREGAAGQPVILAPLHMHSDLLATLMCARACAGPVAVITAHDASTVTASDEALLKRHGGIEIRLLNPLDHGAGELLAFLRAVRNGAGTLVAFPDAPPEATQRLFERAMRTYDCRMFGHPARVHRGLPELARLTGARVLFVCLTRRGGRFHADVAACVPADRVGERMPDIIERAILAHPHEWLFWHTPSLFSFNSADR</sequence>
<organism evidence="1 2">
    <name type="scientific">Bordetella genomosp. 5</name>
    <dbReference type="NCBI Taxonomy" id="1395608"/>
    <lineage>
        <taxon>Bacteria</taxon>
        <taxon>Pseudomonadati</taxon>
        <taxon>Pseudomonadota</taxon>
        <taxon>Betaproteobacteria</taxon>
        <taxon>Burkholderiales</taxon>
        <taxon>Alcaligenaceae</taxon>
        <taxon>Bordetella</taxon>
    </lineage>
</organism>
<comment type="caution">
    <text evidence="1">The sequence shown here is derived from an EMBL/GenBank/DDBJ whole genome shotgun (WGS) entry which is preliminary data.</text>
</comment>
<protein>
    <recommendedName>
        <fullName evidence="3">Lauroyl/myristoyl acyltransferase</fullName>
    </recommendedName>
</protein>
<evidence type="ECO:0008006" key="3">
    <source>
        <dbReference type="Google" id="ProtNLM"/>
    </source>
</evidence>
<gene>
    <name evidence="1" type="ORF">CAL25_17325</name>
</gene>
<proteinExistence type="predicted"/>
<evidence type="ECO:0000313" key="2">
    <source>
        <dbReference type="Proteomes" id="UP000216913"/>
    </source>
</evidence>
<reference evidence="1 2" key="1">
    <citation type="submission" date="2017-05" db="EMBL/GenBank/DDBJ databases">
        <title>Complete and WGS of Bordetella genogroups.</title>
        <authorList>
            <person name="Spilker T."/>
            <person name="LiPuma J."/>
        </authorList>
    </citation>
    <scope>NUCLEOTIDE SEQUENCE [LARGE SCALE GENOMIC DNA]</scope>
    <source>
        <strain evidence="1 2">AU10456</strain>
    </source>
</reference>